<dbReference type="GO" id="GO:0005886">
    <property type="term" value="C:plasma membrane"/>
    <property type="evidence" value="ECO:0007669"/>
    <property type="project" value="TreeGrafter"/>
</dbReference>
<evidence type="ECO:0000259" key="5">
    <source>
        <dbReference type="SMART" id="SM00831"/>
    </source>
</evidence>
<dbReference type="AlphaFoldDB" id="A0A4D6M4D3"/>
<sequence>MLLHSCFPCSQLKDRQNDELGCLGDVNKKLEAEMRHLHQELKLREEEKLSRKVCELVDACEDLERRKNFKDMESEILKEREQLASISREHDTAALQQYGGVVGLSVLLKTNLEKGIHGDDADLLKRRNSFGSNNYPRKKGRGFLMFMWDACKDLTLVILMVAAAASLALGIKSEGIKERWYDGGSIAFAVILVIVVTVKLDCCITIFLTILSVNPNTVEATQVLTINRNRSHFKGYTKRQVYSTLGMVCKCCDGKAGECTTTWDDASSNLKCHPWKY</sequence>
<reference evidence="6 7" key="1">
    <citation type="submission" date="2019-04" db="EMBL/GenBank/DDBJ databases">
        <title>An improved genome assembly and genetic linkage map for asparagus bean, Vigna unguiculata ssp. sesquipedialis.</title>
        <authorList>
            <person name="Xia Q."/>
            <person name="Zhang R."/>
            <person name="Dong Y."/>
        </authorList>
    </citation>
    <scope>NUCLEOTIDE SEQUENCE [LARGE SCALE GENOMIC DNA]</scope>
    <source>
        <tissue evidence="6">Leaf</tissue>
    </source>
</reference>
<dbReference type="Pfam" id="PF00690">
    <property type="entry name" value="Cation_ATPase_N"/>
    <property type="match status" value="1"/>
</dbReference>
<evidence type="ECO:0000256" key="1">
    <source>
        <dbReference type="ARBA" id="ARBA00004127"/>
    </source>
</evidence>
<dbReference type="InterPro" id="IPR004014">
    <property type="entry name" value="ATPase_P-typ_cation-transptr_N"/>
</dbReference>
<keyword evidence="4" id="KW-0472">Membrane</keyword>
<dbReference type="GO" id="GO:0012505">
    <property type="term" value="C:endomembrane system"/>
    <property type="evidence" value="ECO:0007669"/>
    <property type="project" value="UniProtKB-SubCell"/>
</dbReference>
<keyword evidence="2" id="KW-0460">Magnesium</keyword>
<organism evidence="6 7">
    <name type="scientific">Vigna unguiculata</name>
    <name type="common">Cowpea</name>
    <dbReference type="NCBI Taxonomy" id="3917"/>
    <lineage>
        <taxon>Eukaryota</taxon>
        <taxon>Viridiplantae</taxon>
        <taxon>Streptophyta</taxon>
        <taxon>Embryophyta</taxon>
        <taxon>Tracheophyta</taxon>
        <taxon>Spermatophyta</taxon>
        <taxon>Magnoliopsida</taxon>
        <taxon>eudicotyledons</taxon>
        <taxon>Gunneridae</taxon>
        <taxon>Pentapetalae</taxon>
        <taxon>rosids</taxon>
        <taxon>fabids</taxon>
        <taxon>Fabales</taxon>
        <taxon>Fabaceae</taxon>
        <taxon>Papilionoideae</taxon>
        <taxon>50 kb inversion clade</taxon>
        <taxon>NPAAA clade</taxon>
        <taxon>indigoferoid/millettioid clade</taxon>
        <taxon>Phaseoleae</taxon>
        <taxon>Vigna</taxon>
    </lineage>
</organism>
<evidence type="ECO:0000256" key="2">
    <source>
        <dbReference type="ARBA" id="ARBA00022842"/>
    </source>
</evidence>
<accession>A0A4D6M4D3</accession>
<protein>
    <submittedName>
        <fullName evidence="6">Ca2+-transporting ATPase</fullName>
    </submittedName>
</protein>
<keyword evidence="7" id="KW-1185">Reference proteome</keyword>
<keyword evidence="4" id="KW-0812">Transmembrane</keyword>
<dbReference type="PANTHER" id="PTHR24093">
    <property type="entry name" value="CATION TRANSPORTING ATPASE"/>
    <property type="match status" value="1"/>
</dbReference>
<gene>
    <name evidence="6" type="ORF">DEO72_LG6g881</name>
</gene>
<feature type="transmembrane region" description="Helical" evidence="4">
    <location>
        <begin position="186"/>
        <end position="211"/>
    </location>
</feature>
<dbReference type="EMBL" id="CP039350">
    <property type="protein sequence ID" value="QCD96179.1"/>
    <property type="molecule type" value="Genomic_DNA"/>
</dbReference>
<feature type="domain" description="Cation-transporting P-type ATPase N-terminal" evidence="5">
    <location>
        <begin position="100"/>
        <end position="171"/>
    </location>
</feature>
<dbReference type="SUPFAM" id="SSF81665">
    <property type="entry name" value="Calcium ATPase, transmembrane domain M"/>
    <property type="match status" value="1"/>
</dbReference>
<feature type="coiled-coil region" evidence="3">
    <location>
        <begin position="27"/>
        <end position="89"/>
    </location>
</feature>
<evidence type="ECO:0000313" key="7">
    <source>
        <dbReference type="Proteomes" id="UP000501690"/>
    </source>
</evidence>
<dbReference type="GO" id="GO:0005388">
    <property type="term" value="F:P-type calcium transporter activity"/>
    <property type="evidence" value="ECO:0007669"/>
    <property type="project" value="TreeGrafter"/>
</dbReference>
<comment type="subcellular location">
    <subcellularLocation>
        <location evidence="1">Endomembrane system</location>
        <topology evidence="1">Multi-pass membrane protein</topology>
    </subcellularLocation>
</comment>
<feature type="transmembrane region" description="Helical" evidence="4">
    <location>
        <begin position="154"/>
        <end position="171"/>
    </location>
</feature>
<evidence type="ECO:0000313" key="6">
    <source>
        <dbReference type="EMBL" id="QCD96179.1"/>
    </source>
</evidence>
<dbReference type="PANTHER" id="PTHR24093:SF369">
    <property type="entry name" value="CALCIUM-TRANSPORTING ATPASE"/>
    <property type="match status" value="1"/>
</dbReference>
<keyword evidence="3" id="KW-0175">Coiled coil</keyword>
<dbReference type="InterPro" id="IPR023298">
    <property type="entry name" value="ATPase_P-typ_TM_dom_sf"/>
</dbReference>
<dbReference type="Proteomes" id="UP000501690">
    <property type="component" value="Linkage Group LG6"/>
</dbReference>
<evidence type="ECO:0000256" key="4">
    <source>
        <dbReference type="SAM" id="Phobius"/>
    </source>
</evidence>
<keyword evidence="4" id="KW-1133">Transmembrane helix</keyword>
<name>A0A4D6M4D3_VIGUN</name>
<proteinExistence type="predicted"/>
<evidence type="ECO:0000256" key="3">
    <source>
        <dbReference type="SAM" id="Coils"/>
    </source>
</evidence>
<dbReference type="SMART" id="SM00831">
    <property type="entry name" value="Cation_ATPase_N"/>
    <property type="match status" value="1"/>
</dbReference>